<dbReference type="SUPFAM" id="SSF47616">
    <property type="entry name" value="GST C-terminal domain-like"/>
    <property type="match status" value="1"/>
</dbReference>
<evidence type="ECO:0000256" key="5">
    <source>
        <dbReference type="ARBA" id="ARBA00022927"/>
    </source>
</evidence>
<keyword evidence="4" id="KW-1000">Mitochondrion outer membrane</keyword>
<keyword evidence="6" id="KW-0496">Mitochondrion</keyword>
<dbReference type="InterPro" id="IPR033468">
    <property type="entry name" value="Metaxin_GST"/>
</dbReference>
<evidence type="ECO:0000256" key="7">
    <source>
        <dbReference type="ARBA" id="ARBA00023136"/>
    </source>
</evidence>
<evidence type="ECO:0000313" key="12">
    <source>
        <dbReference type="Proteomes" id="UP000801492"/>
    </source>
</evidence>
<feature type="domain" description="Metaxin glutathione S-transferase" evidence="10">
    <location>
        <begin position="171"/>
        <end position="234"/>
    </location>
</feature>
<organism evidence="11 12">
    <name type="scientific">Ignelater luminosus</name>
    <name type="common">Cucubano</name>
    <name type="synonym">Pyrophorus luminosus</name>
    <dbReference type="NCBI Taxonomy" id="2038154"/>
    <lineage>
        <taxon>Eukaryota</taxon>
        <taxon>Metazoa</taxon>
        <taxon>Ecdysozoa</taxon>
        <taxon>Arthropoda</taxon>
        <taxon>Hexapoda</taxon>
        <taxon>Insecta</taxon>
        <taxon>Pterygota</taxon>
        <taxon>Neoptera</taxon>
        <taxon>Endopterygota</taxon>
        <taxon>Coleoptera</taxon>
        <taxon>Polyphaga</taxon>
        <taxon>Elateriformia</taxon>
        <taxon>Elateroidea</taxon>
        <taxon>Elateridae</taxon>
        <taxon>Agrypninae</taxon>
        <taxon>Pyrophorini</taxon>
        <taxon>Ignelater</taxon>
    </lineage>
</organism>
<dbReference type="InterPro" id="IPR019564">
    <property type="entry name" value="Sam37/metaxin_N"/>
</dbReference>
<dbReference type="PANTHER" id="PTHR12289">
    <property type="entry name" value="METAXIN RELATED"/>
    <property type="match status" value="1"/>
</dbReference>
<accession>A0A8K0GLE8</accession>
<dbReference type="InterPro" id="IPR050931">
    <property type="entry name" value="Mito_Protein_Transport_Metaxin"/>
</dbReference>
<keyword evidence="5" id="KW-0653">Protein transport</keyword>
<protein>
    <recommendedName>
        <fullName evidence="13">Metaxin</fullName>
    </recommendedName>
</protein>
<dbReference type="Pfam" id="PF10568">
    <property type="entry name" value="Tom37"/>
    <property type="match status" value="1"/>
</dbReference>
<dbReference type="EMBL" id="VTPC01000780">
    <property type="protein sequence ID" value="KAF2904409.1"/>
    <property type="molecule type" value="Genomic_DNA"/>
</dbReference>
<reference evidence="11" key="1">
    <citation type="submission" date="2019-08" db="EMBL/GenBank/DDBJ databases">
        <title>The genome of the North American firefly Photinus pyralis.</title>
        <authorList>
            <consortium name="Photinus pyralis genome working group"/>
            <person name="Fallon T.R."/>
            <person name="Sander Lower S.E."/>
            <person name="Weng J.-K."/>
        </authorList>
    </citation>
    <scope>NUCLEOTIDE SEQUENCE</scope>
    <source>
        <strain evidence="11">TRF0915ILg1</strain>
        <tissue evidence="11">Whole body</tissue>
    </source>
</reference>
<dbReference type="Gene3D" id="1.20.1050.10">
    <property type="match status" value="1"/>
</dbReference>
<keyword evidence="12" id="KW-1185">Reference proteome</keyword>
<dbReference type="PANTHER" id="PTHR12289:SF41">
    <property type="entry name" value="FAILED AXON CONNECTIONS-RELATED"/>
    <property type="match status" value="1"/>
</dbReference>
<keyword evidence="7 8" id="KW-0472">Membrane</keyword>
<evidence type="ECO:0000259" key="9">
    <source>
        <dbReference type="Pfam" id="PF10568"/>
    </source>
</evidence>
<evidence type="ECO:0000259" key="10">
    <source>
        <dbReference type="Pfam" id="PF17171"/>
    </source>
</evidence>
<evidence type="ECO:0000256" key="3">
    <source>
        <dbReference type="ARBA" id="ARBA00022448"/>
    </source>
</evidence>
<feature type="transmembrane region" description="Helical" evidence="8">
    <location>
        <begin position="7"/>
        <end position="30"/>
    </location>
</feature>
<comment type="caution">
    <text evidence="11">The sequence shown here is derived from an EMBL/GenBank/DDBJ whole genome shotgun (WGS) entry which is preliminary data.</text>
</comment>
<comment type="similarity">
    <text evidence="2">Belongs to the metaxin family.</text>
</comment>
<evidence type="ECO:0000256" key="1">
    <source>
        <dbReference type="ARBA" id="ARBA00004294"/>
    </source>
</evidence>
<evidence type="ECO:0000256" key="2">
    <source>
        <dbReference type="ARBA" id="ARBA00009170"/>
    </source>
</evidence>
<comment type="subcellular location">
    <subcellularLocation>
        <location evidence="1">Mitochondrion outer membrane</location>
    </subcellularLocation>
</comment>
<dbReference type="OrthoDB" id="5835136at2759"/>
<evidence type="ECO:0000256" key="8">
    <source>
        <dbReference type="SAM" id="Phobius"/>
    </source>
</evidence>
<evidence type="ECO:0008006" key="13">
    <source>
        <dbReference type="Google" id="ProtNLM"/>
    </source>
</evidence>
<dbReference type="GO" id="GO:0015031">
    <property type="term" value="P:protein transport"/>
    <property type="evidence" value="ECO:0007669"/>
    <property type="project" value="UniProtKB-KW"/>
</dbReference>
<evidence type="ECO:0000256" key="6">
    <source>
        <dbReference type="ARBA" id="ARBA00023128"/>
    </source>
</evidence>
<dbReference type="GO" id="GO:0001401">
    <property type="term" value="C:SAM complex"/>
    <property type="evidence" value="ECO:0007669"/>
    <property type="project" value="InterPro"/>
</dbReference>
<dbReference type="AlphaFoldDB" id="A0A8K0GLE8"/>
<proteinExistence type="inferred from homology"/>
<keyword evidence="8" id="KW-0812">Transmembrane</keyword>
<dbReference type="Proteomes" id="UP000801492">
    <property type="component" value="Unassembled WGS sequence"/>
</dbReference>
<sequence length="305" mass="35373">MQPKMELLVWVGDFGLVSMSMECIQAILYIKLAKAPVRITYSKNPYLVFHQDYPVFRHGAITLTDFKDIVDYLKIHNYYVDYGLSGKQVSEAYAIINMVTVNLRPILYYSFWIDSKNYEELTSLWYGKVMPIPFNFIYPRRARQIARSLVGALFPREQDIEIIKNSVTNNAMECFSCLASRLGHSDFFYGNSPTTLDAIVYAHLAPLVKIPFPSDHITKLLSNWPELEKYIKRIDNRVFPDVRFERKYLEKQTSSTRSKEKEEDEFAATLAMKIFMCAAAACAMLGYAVSKNIIDIDRCRRFILH</sequence>
<evidence type="ECO:0000313" key="11">
    <source>
        <dbReference type="EMBL" id="KAF2904409.1"/>
    </source>
</evidence>
<dbReference type="InterPro" id="IPR036282">
    <property type="entry name" value="Glutathione-S-Trfase_C_sf"/>
</dbReference>
<gene>
    <name evidence="11" type="ORF">ILUMI_01766</name>
</gene>
<keyword evidence="8" id="KW-1133">Transmembrane helix</keyword>
<feature type="domain" description="Mitochondrial outer membrane transport complex Sam37/metaxin N-terminal" evidence="9">
    <location>
        <begin position="23"/>
        <end position="143"/>
    </location>
</feature>
<keyword evidence="3" id="KW-0813">Transport</keyword>
<name>A0A8K0GLE8_IGNLU</name>
<dbReference type="GO" id="GO:0007005">
    <property type="term" value="P:mitochondrion organization"/>
    <property type="evidence" value="ECO:0007669"/>
    <property type="project" value="TreeGrafter"/>
</dbReference>
<evidence type="ECO:0000256" key="4">
    <source>
        <dbReference type="ARBA" id="ARBA00022787"/>
    </source>
</evidence>
<feature type="transmembrane region" description="Helical" evidence="8">
    <location>
        <begin position="266"/>
        <end position="290"/>
    </location>
</feature>
<dbReference type="Pfam" id="PF17171">
    <property type="entry name" value="GST_C_6"/>
    <property type="match status" value="1"/>
</dbReference>